<dbReference type="OrthoDB" id="341898at2759"/>
<feature type="compositionally biased region" description="Basic and acidic residues" evidence="2">
    <location>
        <begin position="293"/>
        <end position="312"/>
    </location>
</feature>
<protein>
    <recommendedName>
        <fullName evidence="5">Protein phosphatase 4 core regulatory subunit R2</fullName>
    </recommendedName>
</protein>
<dbReference type="GO" id="GO:0030289">
    <property type="term" value="C:protein phosphatase 4 complex"/>
    <property type="evidence" value="ECO:0007669"/>
    <property type="project" value="InterPro"/>
</dbReference>
<dbReference type="PANTHER" id="PTHR16487">
    <property type="entry name" value="PPP4R2-RELATED PROTEIN"/>
    <property type="match status" value="1"/>
</dbReference>
<dbReference type="InterPro" id="IPR015267">
    <property type="entry name" value="PPP4R2"/>
</dbReference>
<proteinExistence type="inferred from homology"/>
<gene>
    <name evidence="3" type="ORF">CDD81_6075</name>
</gene>
<dbReference type="GO" id="GO:0005634">
    <property type="term" value="C:nucleus"/>
    <property type="evidence" value="ECO:0007669"/>
    <property type="project" value="TreeGrafter"/>
</dbReference>
<dbReference type="Pfam" id="PF09184">
    <property type="entry name" value="PPP4R2"/>
    <property type="match status" value="1"/>
</dbReference>
<organism evidence="3 4">
    <name type="scientific">Ophiocordyceps australis</name>
    <dbReference type="NCBI Taxonomy" id="1399860"/>
    <lineage>
        <taxon>Eukaryota</taxon>
        <taxon>Fungi</taxon>
        <taxon>Dikarya</taxon>
        <taxon>Ascomycota</taxon>
        <taxon>Pezizomycotina</taxon>
        <taxon>Sordariomycetes</taxon>
        <taxon>Hypocreomycetidae</taxon>
        <taxon>Hypocreales</taxon>
        <taxon>Ophiocordycipitaceae</taxon>
        <taxon>Ophiocordyceps</taxon>
    </lineage>
</organism>
<evidence type="ECO:0000256" key="2">
    <source>
        <dbReference type="SAM" id="MobiDB-lite"/>
    </source>
</evidence>
<feature type="region of interest" description="Disordered" evidence="2">
    <location>
        <begin position="208"/>
        <end position="241"/>
    </location>
</feature>
<dbReference type="STRING" id="1399860.A0A2C5Y8U3"/>
<evidence type="ECO:0000313" key="3">
    <source>
        <dbReference type="EMBL" id="PHH63301.1"/>
    </source>
</evidence>
<reference evidence="3 4" key="1">
    <citation type="submission" date="2017-06" db="EMBL/GenBank/DDBJ databases">
        <title>Ant-infecting Ophiocordyceps genomes reveal a high diversity of potential behavioral manipulation genes and a possible major role for enterotoxins.</title>
        <authorList>
            <person name="De Bekker C."/>
            <person name="Evans H.C."/>
            <person name="Brachmann A."/>
            <person name="Hughes D.P."/>
        </authorList>
    </citation>
    <scope>NUCLEOTIDE SEQUENCE [LARGE SCALE GENOMIC DNA]</scope>
    <source>
        <strain evidence="3 4">Map64</strain>
    </source>
</reference>
<feature type="compositionally biased region" description="Basic and acidic residues" evidence="2">
    <location>
        <begin position="350"/>
        <end position="365"/>
    </location>
</feature>
<accession>A0A2C5Y8U3</accession>
<evidence type="ECO:0000313" key="4">
    <source>
        <dbReference type="Proteomes" id="UP000226192"/>
    </source>
</evidence>
<dbReference type="EMBL" id="NJET01000052">
    <property type="protein sequence ID" value="PHH63301.1"/>
    <property type="molecule type" value="Genomic_DNA"/>
</dbReference>
<dbReference type="Proteomes" id="UP000226192">
    <property type="component" value="Unassembled WGS sequence"/>
</dbReference>
<sequence>MDVDDDGVALQRIAAGGLVQEGSWLSLRADLLARLDENARHAFPVPKLPRLGGQARLESALPSSPLEHSSPRQDALGEAVEEETGLPKQIQDQLDGIKRQMSTFTRHAPHTIQRLAELVLQPRAHYKALASYLHAVDRVVHVTSGTTIYPLPPAVPDLSAFDMNGDADSKAELDVAETVAWSNPTTAALGSDEALGGALLTPIPWLTRRSPEASSEPPGAQIHSEGTETIDGPNGMGSIETVSVSVNGVPSTGHARGITQGELLRQEQRAGVVPVSQLSRNHDAAPSNDQDSPMDHDATDRDDEAPHARGPDEIGVNDMGPQGPTRSYVGEDGGIEMQGLDVAAAVGRSQQEDTVARAAQDREPAPDAEPAQPSNDSGDGVSATTGGTKREAEGGLDGSSPKKMKEDEAAEAGSAQAEGGLDGSSPEKMKEDEVDEAVEKMAQDVADEDAI</sequence>
<evidence type="ECO:0000256" key="1">
    <source>
        <dbReference type="ARBA" id="ARBA00009207"/>
    </source>
</evidence>
<evidence type="ECO:0008006" key="5">
    <source>
        <dbReference type="Google" id="ProtNLM"/>
    </source>
</evidence>
<dbReference type="AlphaFoldDB" id="A0A2C5Y8U3"/>
<comment type="similarity">
    <text evidence="1">Belongs to the PPP4R2 family.</text>
</comment>
<feature type="region of interest" description="Disordered" evidence="2">
    <location>
        <begin position="266"/>
        <end position="451"/>
    </location>
</feature>
<comment type="caution">
    <text evidence="3">The sequence shown here is derived from an EMBL/GenBank/DDBJ whole genome shotgun (WGS) entry which is preliminary data.</text>
</comment>
<feature type="compositionally biased region" description="Polar residues" evidence="2">
    <location>
        <begin position="372"/>
        <end position="387"/>
    </location>
</feature>
<feature type="region of interest" description="Disordered" evidence="2">
    <location>
        <begin position="59"/>
        <end position="89"/>
    </location>
</feature>
<keyword evidence="4" id="KW-1185">Reference proteome</keyword>
<feature type="compositionally biased region" description="Basic and acidic residues" evidence="2">
    <location>
        <begin position="425"/>
        <end position="442"/>
    </location>
</feature>
<dbReference type="GO" id="GO:0019888">
    <property type="term" value="F:protein phosphatase regulator activity"/>
    <property type="evidence" value="ECO:0007669"/>
    <property type="project" value="InterPro"/>
</dbReference>
<dbReference type="PANTHER" id="PTHR16487:SF0">
    <property type="entry name" value="PROTEIN PHOSPHATASE 4 REGULATORY SUBUNIT 2-RELATED"/>
    <property type="match status" value="1"/>
</dbReference>
<name>A0A2C5Y8U3_9HYPO</name>
<dbReference type="GO" id="GO:0005737">
    <property type="term" value="C:cytoplasm"/>
    <property type="evidence" value="ECO:0007669"/>
    <property type="project" value="TreeGrafter"/>
</dbReference>